<proteinExistence type="predicted"/>
<protein>
    <submittedName>
        <fullName evidence="2">Uncharacterized protein</fullName>
    </submittedName>
</protein>
<comment type="caution">
    <text evidence="2">The sequence shown here is derived from an EMBL/GenBank/DDBJ whole genome shotgun (WGS) entry which is preliminary data.</text>
</comment>
<name>A0AAE1A001_9GAST</name>
<feature type="compositionally biased region" description="Low complexity" evidence="1">
    <location>
        <begin position="64"/>
        <end position="74"/>
    </location>
</feature>
<gene>
    <name evidence="2" type="ORF">RRG08_014070</name>
</gene>
<keyword evidence="3" id="KW-1185">Reference proteome</keyword>
<dbReference type="EMBL" id="JAWDGP010002956">
    <property type="protein sequence ID" value="KAK3778443.1"/>
    <property type="molecule type" value="Genomic_DNA"/>
</dbReference>
<accession>A0AAE1A001</accession>
<evidence type="ECO:0000256" key="1">
    <source>
        <dbReference type="SAM" id="MobiDB-lite"/>
    </source>
</evidence>
<dbReference type="AlphaFoldDB" id="A0AAE1A001"/>
<reference evidence="2" key="1">
    <citation type="journal article" date="2023" name="G3 (Bethesda)">
        <title>A reference genome for the long-term kleptoplast-retaining sea slug Elysia crispata morphotype clarki.</title>
        <authorList>
            <person name="Eastman K.E."/>
            <person name="Pendleton A.L."/>
            <person name="Shaikh M.A."/>
            <person name="Suttiyut T."/>
            <person name="Ogas R."/>
            <person name="Tomko P."/>
            <person name="Gavelis G."/>
            <person name="Widhalm J.R."/>
            <person name="Wisecaver J.H."/>
        </authorList>
    </citation>
    <scope>NUCLEOTIDE SEQUENCE</scope>
    <source>
        <strain evidence="2">ECLA1</strain>
    </source>
</reference>
<dbReference type="Proteomes" id="UP001283361">
    <property type="component" value="Unassembled WGS sequence"/>
</dbReference>
<organism evidence="2 3">
    <name type="scientific">Elysia crispata</name>
    <name type="common">lettuce slug</name>
    <dbReference type="NCBI Taxonomy" id="231223"/>
    <lineage>
        <taxon>Eukaryota</taxon>
        <taxon>Metazoa</taxon>
        <taxon>Spiralia</taxon>
        <taxon>Lophotrochozoa</taxon>
        <taxon>Mollusca</taxon>
        <taxon>Gastropoda</taxon>
        <taxon>Heterobranchia</taxon>
        <taxon>Euthyneura</taxon>
        <taxon>Panpulmonata</taxon>
        <taxon>Sacoglossa</taxon>
        <taxon>Placobranchoidea</taxon>
        <taxon>Plakobranchidae</taxon>
        <taxon>Elysia</taxon>
    </lineage>
</organism>
<evidence type="ECO:0000313" key="2">
    <source>
        <dbReference type="EMBL" id="KAK3778443.1"/>
    </source>
</evidence>
<evidence type="ECO:0000313" key="3">
    <source>
        <dbReference type="Proteomes" id="UP001283361"/>
    </source>
</evidence>
<sequence length="96" mass="10770">MKREIKAVMKVIDMEKGNWLHVQLSTSPSRLLPSHMYTLTIHFPEALDTNSLAKPSQHSPPPLLNKSSSLDNSPAQPCQNPDPYQSEYLTGPVRTM</sequence>
<feature type="region of interest" description="Disordered" evidence="1">
    <location>
        <begin position="50"/>
        <end position="96"/>
    </location>
</feature>